<reference evidence="17" key="1">
    <citation type="journal article" date="2020" name="Stud. Mycol.">
        <title>101 Dothideomycetes genomes: a test case for predicting lifestyles and emergence of pathogens.</title>
        <authorList>
            <person name="Haridas S."/>
            <person name="Albert R."/>
            <person name="Binder M."/>
            <person name="Bloem J."/>
            <person name="Labutti K."/>
            <person name="Salamov A."/>
            <person name="Andreopoulos B."/>
            <person name="Baker S."/>
            <person name="Barry K."/>
            <person name="Bills G."/>
            <person name="Bluhm B."/>
            <person name="Cannon C."/>
            <person name="Castanera R."/>
            <person name="Culley D."/>
            <person name="Daum C."/>
            <person name="Ezra D."/>
            <person name="Gonzalez J."/>
            <person name="Henrissat B."/>
            <person name="Kuo A."/>
            <person name="Liang C."/>
            <person name="Lipzen A."/>
            <person name="Lutzoni F."/>
            <person name="Magnuson J."/>
            <person name="Mondo S."/>
            <person name="Nolan M."/>
            <person name="Ohm R."/>
            <person name="Pangilinan J."/>
            <person name="Park H.-J."/>
            <person name="Ramirez L."/>
            <person name="Alfaro M."/>
            <person name="Sun H."/>
            <person name="Tritt A."/>
            <person name="Yoshinaga Y."/>
            <person name="Zwiers L.-H."/>
            <person name="Turgeon B."/>
            <person name="Goodwin S."/>
            <person name="Spatafora J."/>
            <person name="Crous P."/>
            <person name="Grigoriev I."/>
        </authorList>
    </citation>
    <scope>NUCLEOTIDE SEQUENCE</scope>
    <source>
        <strain evidence="17">CBS 125425</strain>
    </source>
</reference>
<dbReference type="Pfam" id="PF03031">
    <property type="entry name" value="NIF"/>
    <property type="match status" value="1"/>
</dbReference>
<comment type="subunit">
    <text evidence="14">Component of the TIM23 complex.</text>
</comment>
<dbReference type="AlphaFoldDB" id="A0A9P4QKX9"/>
<keyword evidence="4 14" id="KW-0813">Transport</keyword>
<keyword evidence="8 14" id="KW-0809">Transit peptide</keyword>
<dbReference type="SMART" id="SM00577">
    <property type="entry name" value="CPDc"/>
    <property type="match status" value="1"/>
</dbReference>
<feature type="compositionally biased region" description="Polar residues" evidence="15">
    <location>
        <begin position="63"/>
        <end position="89"/>
    </location>
</feature>
<evidence type="ECO:0000256" key="9">
    <source>
        <dbReference type="ARBA" id="ARBA00022989"/>
    </source>
</evidence>
<dbReference type="CDD" id="cd07521">
    <property type="entry name" value="HAD_FCP1-like"/>
    <property type="match status" value="1"/>
</dbReference>
<feature type="domain" description="FCP1 homology" evidence="16">
    <location>
        <begin position="233"/>
        <end position="376"/>
    </location>
</feature>
<evidence type="ECO:0000256" key="3">
    <source>
        <dbReference type="ARBA" id="ARBA00020799"/>
    </source>
</evidence>
<keyword evidence="18" id="KW-1185">Reference proteome</keyword>
<keyword evidence="6" id="KW-0999">Mitochondrion inner membrane</keyword>
<dbReference type="GO" id="GO:0005744">
    <property type="term" value="C:TIM23 mitochondrial import inner membrane translocase complex"/>
    <property type="evidence" value="ECO:0007669"/>
    <property type="project" value="UniProtKB-UniRule"/>
</dbReference>
<dbReference type="PANTHER" id="PTHR12210">
    <property type="entry name" value="DULLARD PROTEIN PHOSPHATASE"/>
    <property type="match status" value="1"/>
</dbReference>
<dbReference type="InterPro" id="IPR004274">
    <property type="entry name" value="FCP1_dom"/>
</dbReference>
<keyword evidence="12" id="KW-0472">Membrane</keyword>
<comment type="similarity">
    <text evidence="2 14">Belongs to the TIM50 family.</text>
</comment>
<dbReference type="PROSITE" id="PS50969">
    <property type="entry name" value="FCP1"/>
    <property type="match status" value="1"/>
</dbReference>
<evidence type="ECO:0000259" key="16">
    <source>
        <dbReference type="PROSITE" id="PS50969"/>
    </source>
</evidence>
<dbReference type="InterPro" id="IPR050365">
    <property type="entry name" value="TIM50"/>
</dbReference>
<organism evidence="17 18">
    <name type="scientific">Polyplosphaeria fusca</name>
    <dbReference type="NCBI Taxonomy" id="682080"/>
    <lineage>
        <taxon>Eukaryota</taxon>
        <taxon>Fungi</taxon>
        <taxon>Dikarya</taxon>
        <taxon>Ascomycota</taxon>
        <taxon>Pezizomycotina</taxon>
        <taxon>Dothideomycetes</taxon>
        <taxon>Pleosporomycetidae</taxon>
        <taxon>Pleosporales</taxon>
        <taxon>Tetraplosphaeriaceae</taxon>
        <taxon>Polyplosphaeria</taxon>
    </lineage>
</organism>
<evidence type="ECO:0000256" key="15">
    <source>
        <dbReference type="SAM" id="MobiDB-lite"/>
    </source>
</evidence>
<evidence type="ECO:0000256" key="1">
    <source>
        <dbReference type="ARBA" id="ARBA00004434"/>
    </source>
</evidence>
<dbReference type="SUPFAM" id="SSF56784">
    <property type="entry name" value="HAD-like"/>
    <property type="match status" value="1"/>
</dbReference>
<dbReference type="OrthoDB" id="287041at2759"/>
<name>A0A9P4QKX9_9PLEO</name>
<evidence type="ECO:0000256" key="2">
    <source>
        <dbReference type="ARBA" id="ARBA00006344"/>
    </source>
</evidence>
<protein>
    <recommendedName>
        <fullName evidence="3 14">Mitochondrial import inner membrane translocase subunit TIM50</fullName>
    </recommendedName>
</protein>
<comment type="subcellular location">
    <subcellularLocation>
        <location evidence="1 14">Mitochondrion inner membrane</location>
        <topology evidence="1 14">Single-pass membrane protein</topology>
    </subcellularLocation>
</comment>
<dbReference type="FunFam" id="3.40.50.1000:FF:000019">
    <property type="entry name" value="Mitochondrial import inner membrane translocase subunit TIM50"/>
    <property type="match status" value="1"/>
</dbReference>
<evidence type="ECO:0000313" key="17">
    <source>
        <dbReference type="EMBL" id="KAF2726786.1"/>
    </source>
</evidence>
<feature type="region of interest" description="Disordered" evidence="15">
    <location>
        <begin position="35"/>
        <end position="100"/>
    </location>
</feature>
<evidence type="ECO:0000256" key="6">
    <source>
        <dbReference type="ARBA" id="ARBA00022792"/>
    </source>
</evidence>
<keyword evidence="11 14" id="KW-0496">Mitochondrion</keyword>
<comment type="caution">
    <text evidence="17">The sequence shown here is derived from an EMBL/GenBank/DDBJ whole genome shotgun (WGS) entry which is preliminary data.</text>
</comment>
<comment type="function">
    <text evidence="13">Essential component of the TIM23 complex, a complex that mediates the translocation of transit peptide-containing proteins across the mitochondrial inner membrane. Required to direct preproteins in transit and direct them to the channel protein TIM23, and possibly facilitates transfer of the translocating proteins from the TOM complex to the TIM23 complex.</text>
</comment>
<evidence type="ECO:0000256" key="11">
    <source>
        <dbReference type="ARBA" id="ARBA00023128"/>
    </source>
</evidence>
<evidence type="ECO:0000256" key="10">
    <source>
        <dbReference type="ARBA" id="ARBA00023010"/>
    </source>
</evidence>
<evidence type="ECO:0000256" key="14">
    <source>
        <dbReference type="RuleBase" id="RU365079"/>
    </source>
</evidence>
<feature type="region of interest" description="Disordered" evidence="15">
    <location>
        <begin position="114"/>
        <end position="153"/>
    </location>
</feature>
<dbReference type="EMBL" id="ML996390">
    <property type="protein sequence ID" value="KAF2726786.1"/>
    <property type="molecule type" value="Genomic_DNA"/>
</dbReference>
<keyword evidence="9" id="KW-1133">Transmembrane helix</keyword>
<evidence type="ECO:0000256" key="8">
    <source>
        <dbReference type="ARBA" id="ARBA00022946"/>
    </source>
</evidence>
<dbReference type="Proteomes" id="UP000799444">
    <property type="component" value="Unassembled WGS sequence"/>
</dbReference>
<keyword evidence="7 14" id="KW-0653">Protein transport</keyword>
<evidence type="ECO:0000256" key="7">
    <source>
        <dbReference type="ARBA" id="ARBA00022927"/>
    </source>
</evidence>
<dbReference type="Gene3D" id="3.40.50.1000">
    <property type="entry name" value="HAD superfamily/HAD-like"/>
    <property type="match status" value="1"/>
</dbReference>
<evidence type="ECO:0000256" key="13">
    <source>
        <dbReference type="ARBA" id="ARBA00059797"/>
    </source>
</evidence>
<keyword evidence="10 14" id="KW-0811">Translocation</keyword>
<dbReference type="GO" id="GO:0015031">
    <property type="term" value="P:protein transport"/>
    <property type="evidence" value="ECO:0007669"/>
    <property type="project" value="UniProtKB-KW"/>
</dbReference>
<evidence type="ECO:0000256" key="4">
    <source>
        <dbReference type="ARBA" id="ARBA00022448"/>
    </source>
</evidence>
<evidence type="ECO:0000256" key="5">
    <source>
        <dbReference type="ARBA" id="ARBA00022692"/>
    </source>
</evidence>
<dbReference type="InterPro" id="IPR036412">
    <property type="entry name" value="HAD-like_sf"/>
</dbReference>
<gene>
    <name evidence="17" type="ORF">EJ04DRAFT_582460</name>
</gene>
<keyword evidence="5" id="KW-0812">Transmembrane</keyword>
<proteinExistence type="inferred from homology"/>
<dbReference type="InterPro" id="IPR023214">
    <property type="entry name" value="HAD_sf"/>
</dbReference>
<evidence type="ECO:0000313" key="18">
    <source>
        <dbReference type="Proteomes" id="UP000799444"/>
    </source>
</evidence>
<sequence>MLSRAAVRALRIRPALVLPRARVAPPAFSAQWTRLYANNNRPPRRSNQDQTWRPSDPIKFSQGKRSPSTDPEEFSGSQEPQASTHSTTETAKKPLPDLRQGIPSTFEAEFLKGQAEGDPNNVTEDPAKGPTGGAGGREGGELPKSAYETSTDRRRNRVANYGYIFTLLVGVGSAVFLGRNWDTEEEERAHPDHPSGWGPALMYNRARARLNSQLGYYTEPTFEKLLPDKSPEFPVPPLTLVISLEDMLIHSEWTTKHGWRTAKRPGADYFLRYLSQHYELVIWTSLKSQDADMVIRKLDPFRIVMWPLFREATRYERGEYVKDLSKLNRDPSKVIIVDTDRSHVPHHPDNAIILPKWKGEAGDKGLVSLIPFLEYLAMMQPDVRQAIKSFDGKDIPDEFARREAKAREAFNKDMAERKAKKPKHSAGGMLMGALGLNAQPQGGMMMGDGKSVAEGFEQGKMLSDQFREQSLKQYEALEKEIRENGEKWLKEMAEEEKKMTEEAMSGMKAGVFGWLGGSQPPPPEKK</sequence>
<accession>A0A9P4QKX9</accession>
<evidence type="ECO:0000256" key="12">
    <source>
        <dbReference type="ARBA" id="ARBA00023136"/>
    </source>
</evidence>